<dbReference type="SMART" id="SM00668">
    <property type="entry name" value="CTLH"/>
    <property type="match status" value="1"/>
</dbReference>
<reference evidence="6" key="2">
    <citation type="submission" date="2023-05" db="EMBL/GenBank/DDBJ databases">
        <authorList>
            <consortium name="Lawrence Berkeley National Laboratory"/>
            <person name="Steindorff A."/>
            <person name="Hensen N."/>
            <person name="Bonometti L."/>
            <person name="Westerberg I."/>
            <person name="Brannstrom I.O."/>
            <person name="Guillou S."/>
            <person name="Cros-Aarteil S."/>
            <person name="Calhoun S."/>
            <person name="Haridas S."/>
            <person name="Kuo A."/>
            <person name="Mondo S."/>
            <person name="Pangilinan J."/>
            <person name="Riley R."/>
            <person name="Labutti K."/>
            <person name="Andreopoulos B."/>
            <person name="Lipzen A."/>
            <person name="Chen C."/>
            <person name="Yanf M."/>
            <person name="Daum C."/>
            <person name="Ng V."/>
            <person name="Clum A."/>
            <person name="Ohm R."/>
            <person name="Martin F."/>
            <person name="Silar P."/>
            <person name="Natvig D."/>
            <person name="Lalanne C."/>
            <person name="Gautier V."/>
            <person name="Ament-Velasquez S.L."/>
            <person name="Kruys A."/>
            <person name="Hutchinson M.I."/>
            <person name="Powell A.J."/>
            <person name="Barry K."/>
            <person name="Miller A.N."/>
            <person name="Grigoriev I.V."/>
            <person name="Debuchy R."/>
            <person name="Gladieux P."/>
            <person name="Thoren M.H."/>
            <person name="Johannesson H."/>
        </authorList>
    </citation>
    <scope>NUCLEOTIDE SEQUENCE</scope>
    <source>
        <strain evidence="6">PSN309</strain>
    </source>
</reference>
<dbReference type="InterPro" id="IPR006595">
    <property type="entry name" value="CTLH_C"/>
</dbReference>
<dbReference type="InterPro" id="IPR051350">
    <property type="entry name" value="WD_repeat-ST_regulator"/>
</dbReference>
<organism evidence="6 7">
    <name type="scientific">Podospora australis</name>
    <dbReference type="NCBI Taxonomy" id="1536484"/>
    <lineage>
        <taxon>Eukaryota</taxon>
        <taxon>Fungi</taxon>
        <taxon>Dikarya</taxon>
        <taxon>Ascomycota</taxon>
        <taxon>Pezizomycotina</taxon>
        <taxon>Sordariomycetes</taxon>
        <taxon>Sordariomycetidae</taxon>
        <taxon>Sordariales</taxon>
        <taxon>Podosporaceae</taxon>
        <taxon>Podospora</taxon>
    </lineage>
</organism>
<keyword evidence="2" id="KW-0677">Repeat</keyword>
<dbReference type="AlphaFoldDB" id="A0AAN7APP9"/>
<dbReference type="GO" id="GO:0034657">
    <property type="term" value="C:GID complex"/>
    <property type="evidence" value="ECO:0007669"/>
    <property type="project" value="TreeGrafter"/>
</dbReference>
<dbReference type="EMBL" id="MU864352">
    <property type="protein sequence ID" value="KAK4193105.1"/>
    <property type="molecule type" value="Genomic_DNA"/>
</dbReference>
<dbReference type="PANTHER" id="PTHR22838">
    <property type="entry name" value="WD REPEAT PROTEIN 26-RELATED"/>
    <property type="match status" value="1"/>
</dbReference>
<dbReference type="PROSITE" id="PS50294">
    <property type="entry name" value="WD_REPEATS_REGION"/>
    <property type="match status" value="1"/>
</dbReference>
<keyword evidence="7" id="KW-1185">Reference proteome</keyword>
<dbReference type="InterPro" id="IPR054080">
    <property type="entry name" value="TPR1-like_2nd"/>
</dbReference>
<dbReference type="PROSITE" id="PS50897">
    <property type="entry name" value="CTLH"/>
    <property type="match status" value="1"/>
</dbReference>
<feature type="repeat" description="WD" evidence="3">
    <location>
        <begin position="440"/>
        <end position="474"/>
    </location>
</feature>
<dbReference type="Pfam" id="PF21889">
    <property type="entry name" value="TPR1-like_2nd"/>
    <property type="match status" value="1"/>
</dbReference>
<dbReference type="SUPFAM" id="SSF50978">
    <property type="entry name" value="WD40 repeat-like"/>
    <property type="match status" value="1"/>
</dbReference>
<dbReference type="SMART" id="SM00320">
    <property type="entry name" value="WD40"/>
    <property type="match status" value="6"/>
</dbReference>
<accession>A0AAN7APP9</accession>
<sequence>SIAVADHTPRQQPPTYLASLSPDSAGSAITPIIPSQPAPLQPPNPTSSVSSSSRRAGSGSNTAALSSTQASVQILGRRQRGESEDICDEESEANRLSTHTQPSNKRRRGDSTMRTDVDGQTPSNRPTSRMRSNGSARGEGSASHMKTEIDSMNNSQSETRWRPSNHFGGHSREEVTRILIQALHELDYKEAADIVRQRSGLEVETEEVSRFRQAVLNGEWHEAEALLWGGPKSKDGQRIGPAPLELAPGADRNEMRFRLREQKFLELLEKRDTTSALMVLRTELTPLCSEQQQTLLYLSSLLMCQDADDLRIKAEWDGANGQSRYILLCYLLKCVSPKAMLPEHRLGTLLDNMKRSQVGMCLYHTDTRPISLYREHTCDRKDFPTEIMWESESQPGEMWQLSFSHKGERLAACGSKGVSIWNTRSMDRLRIIDGHEKGEVGNLSWSPDDTILVTCGLDNFIKLWNPETGELLRELERFVEPVSCCVWPSDGQTFITGSFDKNKSICQWDLNGNRQFTWTKQHRTQDLALSADNRWLVAIDDQCHLHVYDFVRKIHEYEMELDARPTSISISDDSRYILVNKVNNEALLIEIETQDVVQKFTGQEGGLYTIRSAFGGANENFVSSGCERGNVLIWHKLTSMLVHKAYAHTPRCNAVAWNPADAQMFATCGDDKKVKV</sequence>
<feature type="compositionally biased region" description="Low complexity" evidence="4">
    <location>
        <begin position="46"/>
        <end position="63"/>
    </location>
</feature>
<evidence type="ECO:0000256" key="1">
    <source>
        <dbReference type="ARBA" id="ARBA00022574"/>
    </source>
</evidence>
<dbReference type="Proteomes" id="UP001302126">
    <property type="component" value="Unassembled WGS sequence"/>
</dbReference>
<keyword evidence="1 3" id="KW-0853">WD repeat</keyword>
<protein>
    <submittedName>
        <fullName evidence="6">WD40-repeat-containing domain protein</fullName>
    </submittedName>
</protein>
<feature type="compositionally biased region" description="Polar residues" evidence="4">
    <location>
        <begin position="118"/>
        <end position="135"/>
    </location>
</feature>
<dbReference type="InterPro" id="IPR036322">
    <property type="entry name" value="WD40_repeat_dom_sf"/>
</dbReference>
<gene>
    <name evidence="6" type="ORF">QBC35DRAFT_547269</name>
</gene>
<evidence type="ECO:0000256" key="4">
    <source>
        <dbReference type="SAM" id="MobiDB-lite"/>
    </source>
</evidence>
<dbReference type="Pfam" id="PF23627">
    <property type="entry name" value="LisH_WDR26"/>
    <property type="match status" value="1"/>
</dbReference>
<comment type="caution">
    <text evidence="6">The sequence shown here is derived from an EMBL/GenBank/DDBJ whole genome shotgun (WGS) entry which is preliminary data.</text>
</comment>
<evidence type="ECO:0000313" key="7">
    <source>
        <dbReference type="Proteomes" id="UP001302126"/>
    </source>
</evidence>
<dbReference type="InterPro" id="IPR015943">
    <property type="entry name" value="WD40/YVTN_repeat-like_dom_sf"/>
</dbReference>
<dbReference type="PROSITE" id="PS50082">
    <property type="entry name" value="WD_REPEATS_2"/>
    <property type="match status" value="1"/>
</dbReference>
<feature type="compositionally biased region" description="Polar residues" evidence="4">
    <location>
        <begin position="94"/>
        <end position="103"/>
    </location>
</feature>
<proteinExistence type="predicted"/>
<reference evidence="6" key="1">
    <citation type="journal article" date="2023" name="Mol. Phylogenet. Evol.">
        <title>Genome-scale phylogeny and comparative genomics of the fungal order Sordariales.</title>
        <authorList>
            <person name="Hensen N."/>
            <person name="Bonometti L."/>
            <person name="Westerberg I."/>
            <person name="Brannstrom I.O."/>
            <person name="Guillou S."/>
            <person name="Cros-Aarteil S."/>
            <person name="Calhoun S."/>
            <person name="Haridas S."/>
            <person name="Kuo A."/>
            <person name="Mondo S."/>
            <person name="Pangilinan J."/>
            <person name="Riley R."/>
            <person name="LaButti K."/>
            <person name="Andreopoulos B."/>
            <person name="Lipzen A."/>
            <person name="Chen C."/>
            <person name="Yan M."/>
            <person name="Daum C."/>
            <person name="Ng V."/>
            <person name="Clum A."/>
            <person name="Steindorff A."/>
            <person name="Ohm R.A."/>
            <person name="Martin F."/>
            <person name="Silar P."/>
            <person name="Natvig D.O."/>
            <person name="Lalanne C."/>
            <person name="Gautier V."/>
            <person name="Ament-Velasquez S.L."/>
            <person name="Kruys A."/>
            <person name="Hutchinson M.I."/>
            <person name="Powell A.J."/>
            <person name="Barry K."/>
            <person name="Miller A.N."/>
            <person name="Grigoriev I.V."/>
            <person name="Debuchy R."/>
            <person name="Gladieux P."/>
            <person name="Hiltunen Thoren M."/>
            <person name="Johannesson H."/>
        </authorList>
    </citation>
    <scope>NUCLEOTIDE SEQUENCE</scope>
    <source>
        <strain evidence="6">PSN309</strain>
    </source>
</reference>
<dbReference type="InterPro" id="IPR001680">
    <property type="entry name" value="WD40_rpt"/>
</dbReference>
<feature type="compositionally biased region" description="Pro residues" evidence="4">
    <location>
        <begin position="34"/>
        <end position="45"/>
    </location>
</feature>
<dbReference type="GO" id="GO:0043161">
    <property type="term" value="P:proteasome-mediated ubiquitin-dependent protein catabolic process"/>
    <property type="evidence" value="ECO:0007669"/>
    <property type="project" value="TreeGrafter"/>
</dbReference>
<evidence type="ECO:0000256" key="3">
    <source>
        <dbReference type="PROSITE-ProRule" id="PRU00221"/>
    </source>
</evidence>
<evidence type="ECO:0000313" key="6">
    <source>
        <dbReference type="EMBL" id="KAK4193105.1"/>
    </source>
</evidence>
<dbReference type="PANTHER" id="PTHR22838:SF0">
    <property type="entry name" value="WD REPEAT-CONTAINING PROTEIN 26"/>
    <property type="match status" value="1"/>
</dbReference>
<dbReference type="Pfam" id="PF00400">
    <property type="entry name" value="WD40"/>
    <property type="match status" value="3"/>
</dbReference>
<dbReference type="Gene3D" id="2.130.10.10">
    <property type="entry name" value="YVTN repeat-like/Quinoprotein amine dehydrogenase"/>
    <property type="match status" value="1"/>
</dbReference>
<evidence type="ECO:0000259" key="5">
    <source>
        <dbReference type="PROSITE" id="PS50897"/>
    </source>
</evidence>
<feature type="domain" description="CTLH" evidence="5">
    <location>
        <begin position="204"/>
        <end position="275"/>
    </location>
</feature>
<feature type="non-terminal residue" evidence="6">
    <location>
        <position position="1"/>
    </location>
</feature>
<name>A0AAN7APP9_9PEZI</name>
<evidence type="ECO:0000256" key="2">
    <source>
        <dbReference type="ARBA" id="ARBA00022737"/>
    </source>
</evidence>
<feature type="region of interest" description="Disordered" evidence="4">
    <location>
        <begin position="1"/>
        <end position="169"/>
    </location>
</feature>